<gene>
    <name evidence="5" type="ORF">SAMN02745775_10566</name>
</gene>
<dbReference type="UniPathway" id="UPA00344"/>
<keyword evidence="2" id="KW-0479">Metal-binding</keyword>
<evidence type="ECO:0000259" key="4">
    <source>
        <dbReference type="Pfam" id="PF03454"/>
    </source>
</evidence>
<keyword evidence="2" id="KW-0460">Magnesium</keyword>
<dbReference type="Gene3D" id="3.90.105.10">
    <property type="entry name" value="Molybdopterin biosynthesis moea protein, domain 2"/>
    <property type="match status" value="1"/>
</dbReference>
<dbReference type="AlphaFoldDB" id="A0A1I4BAG5"/>
<name>A0A1I4BAG5_9PROT</name>
<organism evidence="5 6">
    <name type="scientific">Falsiroseomonas stagni DSM 19981</name>
    <dbReference type="NCBI Taxonomy" id="1123062"/>
    <lineage>
        <taxon>Bacteria</taxon>
        <taxon>Pseudomonadati</taxon>
        <taxon>Pseudomonadota</taxon>
        <taxon>Alphaproteobacteria</taxon>
        <taxon>Acetobacterales</taxon>
        <taxon>Roseomonadaceae</taxon>
        <taxon>Falsiroseomonas</taxon>
    </lineage>
</organism>
<dbReference type="PANTHER" id="PTHR10192:SF5">
    <property type="entry name" value="GEPHYRIN"/>
    <property type="match status" value="1"/>
</dbReference>
<feature type="domain" description="MoeA C-terminal" evidence="4">
    <location>
        <begin position="270"/>
        <end position="336"/>
    </location>
</feature>
<reference evidence="5 6" key="1">
    <citation type="submission" date="2016-10" db="EMBL/GenBank/DDBJ databases">
        <authorList>
            <person name="de Groot N.N."/>
        </authorList>
    </citation>
    <scope>NUCLEOTIDE SEQUENCE [LARGE SCALE GENOMIC DNA]</scope>
    <source>
        <strain evidence="5 6">DSM 19981</strain>
    </source>
</reference>
<comment type="catalytic activity">
    <reaction evidence="2">
        <text>adenylyl-molybdopterin + molybdate = Mo-molybdopterin + AMP + H(+)</text>
        <dbReference type="Rhea" id="RHEA:35047"/>
        <dbReference type="ChEBI" id="CHEBI:15378"/>
        <dbReference type="ChEBI" id="CHEBI:36264"/>
        <dbReference type="ChEBI" id="CHEBI:62727"/>
        <dbReference type="ChEBI" id="CHEBI:71302"/>
        <dbReference type="ChEBI" id="CHEBI:456215"/>
    </reaction>
</comment>
<keyword evidence="1 2" id="KW-0501">Molybdenum cofactor biosynthesis</keyword>
<dbReference type="InterPro" id="IPR005111">
    <property type="entry name" value="MoeA_C_domain_IV"/>
</dbReference>
<dbReference type="STRING" id="1123062.SAMN02745775_10566"/>
<dbReference type="GO" id="GO:0061599">
    <property type="term" value="F:molybdopterin molybdotransferase activity"/>
    <property type="evidence" value="ECO:0007669"/>
    <property type="project" value="UniProtKB-UniRule"/>
</dbReference>
<comment type="cofactor">
    <cofactor evidence="2">
        <name>Mg(2+)</name>
        <dbReference type="ChEBI" id="CHEBI:18420"/>
    </cofactor>
</comment>
<evidence type="ECO:0000313" key="6">
    <source>
        <dbReference type="Proteomes" id="UP000199473"/>
    </source>
</evidence>
<protein>
    <recommendedName>
        <fullName evidence="2">Molybdopterin molybdenumtransferase</fullName>
        <ecNumber evidence="2">2.10.1.1</ecNumber>
    </recommendedName>
</protein>
<dbReference type="InterPro" id="IPR036135">
    <property type="entry name" value="MoeA_linker/N_sf"/>
</dbReference>
<dbReference type="GO" id="GO:0005829">
    <property type="term" value="C:cytosol"/>
    <property type="evidence" value="ECO:0007669"/>
    <property type="project" value="TreeGrafter"/>
</dbReference>
<keyword evidence="2" id="KW-0808">Transferase</keyword>
<dbReference type="Proteomes" id="UP000199473">
    <property type="component" value="Unassembled WGS sequence"/>
</dbReference>
<evidence type="ECO:0000259" key="3">
    <source>
        <dbReference type="Pfam" id="PF03453"/>
    </source>
</evidence>
<dbReference type="Pfam" id="PF03453">
    <property type="entry name" value="MoeA_N"/>
    <property type="match status" value="1"/>
</dbReference>
<accession>A0A1I4BAG5</accession>
<keyword evidence="2" id="KW-0500">Molybdenum</keyword>
<dbReference type="SUPFAM" id="SSF63867">
    <property type="entry name" value="MoeA C-terminal domain-like"/>
    <property type="match status" value="1"/>
</dbReference>
<dbReference type="PANTHER" id="PTHR10192">
    <property type="entry name" value="MOLYBDOPTERIN BIOSYNTHESIS PROTEIN"/>
    <property type="match status" value="1"/>
</dbReference>
<dbReference type="EC" id="2.10.1.1" evidence="2"/>
<comment type="function">
    <text evidence="2">Catalyzes the insertion of molybdate into adenylated molybdopterin with the concomitant release of AMP.</text>
</comment>
<dbReference type="InterPro" id="IPR005110">
    <property type="entry name" value="MoeA_linker/N"/>
</dbReference>
<dbReference type="RefSeq" id="WP_175533940.1">
    <property type="nucleotide sequence ID" value="NZ_FOSQ01000005.1"/>
</dbReference>
<comment type="similarity">
    <text evidence="2">Belongs to the MoeA family.</text>
</comment>
<evidence type="ECO:0000256" key="1">
    <source>
        <dbReference type="ARBA" id="ARBA00023150"/>
    </source>
</evidence>
<dbReference type="GO" id="GO:0046872">
    <property type="term" value="F:metal ion binding"/>
    <property type="evidence" value="ECO:0007669"/>
    <property type="project" value="UniProtKB-UniRule"/>
</dbReference>
<evidence type="ECO:0000256" key="2">
    <source>
        <dbReference type="RuleBase" id="RU365090"/>
    </source>
</evidence>
<dbReference type="InterPro" id="IPR036688">
    <property type="entry name" value="MoeA_C_domain_IV_sf"/>
</dbReference>
<proteinExistence type="inferred from homology"/>
<dbReference type="InterPro" id="IPR038987">
    <property type="entry name" value="MoeA-like"/>
</dbReference>
<comment type="pathway">
    <text evidence="2">Cofactor biosynthesis; molybdopterin biosynthesis.</text>
</comment>
<feature type="domain" description="MoeA N-terminal and linker" evidence="3">
    <location>
        <begin position="15"/>
        <end position="160"/>
    </location>
</feature>
<evidence type="ECO:0000313" key="5">
    <source>
        <dbReference type="EMBL" id="SFK64989.1"/>
    </source>
</evidence>
<keyword evidence="6" id="KW-1185">Reference proteome</keyword>
<dbReference type="Gene3D" id="2.40.340.10">
    <property type="entry name" value="MoeA, C-terminal, domain IV"/>
    <property type="match status" value="1"/>
</dbReference>
<dbReference type="EMBL" id="FOSQ01000005">
    <property type="protein sequence ID" value="SFK64989.1"/>
    <property type="molecule type" value="Genomic_DNA"/>
</dbReference>
<dbReference type="GO" id="GO:0006777">
    <property type="term" value="P:Mo-molybdopterin cofactor biosynthetic process"/>
    <property type="evidence" value="ECO:0007669"/>
    <property type="project" value="UniProtKB-UniRule"/>
</dbReference>
<sequence length="338" mass="33460">MSPSPRSGPPRLTPLDSMRAALLGRLAPVPPRALPPAEALGRVLAAALVAAGPVPARAMAMREGWAVAAAETEGASAYTPVPLPGPPCAITPGDAMPEGTDAVLDPFGAMELGGAIAAVQEATAGDGVRPPGGDIAAGSVIRAAGERLGPRDLPALAALGVGSVALRIPRVLLRHRDAGVAAMIAAWLGAEGADLGDGMPDLVLTDDPALEDALRGLGARPGQEAAIGRRDGVPAVLLPPLAEDAAAAFLLLGLPALRLLSGAVEPAPVRARLARKVASTVGLTELVPLALDAAGMATPLATGALPLGALARAQAVLVVPPGAEGYEAGTMIEALSLV</sequence>
<dbReference type="SUPFAM" id="SSF63882">
    <property type="entry name" value="MoeA N-terminal region -like"/>
    <property type="match status" value="1"/>
</dbReference>
<dbReference type="Pfam" id="PF03454">
    <property type="entry name" value="MoeA_C"/>
    <property type="match status" value="1"/>
</dbReference>